<dbReference type="Proteomes" id="UP001150538">
    <property type="component" value="Unassembled WGS sequence"/>
</dbReference>
<dbReference type="EMBL" id="JANBPU010000053">
    <property type="protein sequence ID" value="KAJ1918093.1"/>
    <property type="molecule type" value="Genomic_DNA"/>
</dbReference>
<feature type="compositionally biased region" description="Low complexity" evidence="1">
    <location>
        <begin position="79"/>
        <end position="104"/>
    </location>
</feature>
<organism evidence="2 3">
    <name type="scientific">Mycoemilia scoparia</name>
    <dbReference type="NCBI Taxonomy" id="417184"/>
    <lineage>
        <taxon>Eukaryota</taxon>
        <taxon>Fungi</taxon>
        <taxon>Fungi incertae sedis</taxon>
        <taxon>Zoopagomycota</taxon>
        <taxon>Kickxellomycotina</taxon>
        <taxon>Kickxellomycetes</taxon>
        <taxon>Kickxellales</taxon>
        <taxon>Kickxellaceae</taxon>
        <taxon>Mycoemilia</taxon>
    </lineage>
</organism>
<protein>
    <submittedName>
        <fullName evidence="2">Uncharacterized protein</fullName>
    </submittedName>
</protein>
<keyword evidence="3" id="KW-1185">Reference proteome</keyword>
<comment type="caution">
    <text evidence="2">The sequence shown here is derived from an EMBL/GenBank/DDBJ whole genome shotgun (WGS) entry which is preliminary data.</text>
</comment>
<feature type="compositionally biased region" description="Polar residues" evidence="1">
    <location>
        <begin position="134"/>
        <end position="144"/>
    </location>
</feature>
<evidence type="ECO:0000313" key="2">
    <source>
        <dbReference type="EMBL" id="KAJ1918093.1"/>
    </source>
</evidence>
<dbReference type="AlphaFoldDB" id="A0A9W8A308"/>
<feature type="region of interest" description="Disordered" evidence="1">
    <location>
        <begin position="229"/>
        <end position="248"/>
    </location>
</feature>
<proteinExistence type="predicted"/>
<sequence>MFDLRYLLPSCFGSTTKSHDRTRSIDSTTATIDTTSIINNNNSGDNSVSQYNALKSNMTVQQTNNTSVAGVSTSLSTMAASSSSQAESVNNNNNTEYQSTSTTNVSKPPPRPTYANIAASQPPPPTTSSSTSTNLNSKFKTLGTNPDKLAQQQQQQQSLNKTTELEFVKSKYKIEATPERREAQVRARRRYPDCPIVAQNFGGSLIAARRLHSNSSSTMVSAMKLDISQSGLSNDNNHVAQSVPPTSS</sequence>
<reference evidence="2" key="1">
    <citation type="submission" date="2022-07" db="EMBL/GenBank/DDBJ databases">
        <title>Phylogenomic reconstructions and comparative analyses of Kickxellomycotina fungi.</title>
        <authorList>
            <person name="Reynolds N.K."/>
            <person name="Stajich J.E."/>
            <person name="Barry K."/>
            <person name="Grigoriev I.V."/>
            <person name="Crous P."/>
            <person name="Smith M.E."/>
        </authorList>
    </citation>
    <scope>NUCLEOTIDE SEQUENCE</scope>
    <source>
        <strain evidence="2">NBRC 100468</strain>
    </source>
</reference>
<name>A0A9W8A308_9FUNG</name>
<evidence type="ECO:0000256" key="1">
    <source>
        <dbReference type="SAM" id="MobiDB-lite"/>
    </source>
</evidence>
<feature type="region of interest" description="Disordered" evidence="1">
    <location>
        <begin position="79"/>
        <end position="161"/>
    </location>
</feature>
<accession>A0A9W8A308</accession>
<gene>
    <name evidence="2" type="ORF">H4219_002814</name>
</gene>
<evidence type="ECO:0000313" key="3">
    <source>
        <dbReference type="Proteomes" id="UP001150538"/>
    </source>
</evidence>